<sequence length="203" mass="21787">MIRLDHIAVAGTTLEDAAAAVEVALGVRLHPGGTHDLFGTHNRLLGLADGLYVEAIAQDPDAAAPAIPRWFDLDRFSGPARLSNWICATDCLSDALEHLPEAGRAVALRRGDLRWQMAVPDDGRLSFDNLHPALICWQSPVHPSALLPASGCSLRRLVVSHPEARALQDLVASVLQDERVVFDPGPAGLIAEIQTPHGMRTLA</sequence>
<organism evidence="2 3">
    <name type="scientific">Sedimentitalea arenosa</name>
    <dbReference type="NCBI Taxonomy" id="2798803"/>
    <lineage>
        <taxon>Bacteria</taxon>
        <taxon>Pseudomonadati</taxon>
        <taxon>Pseudomonadota</taxon>
        <taxon>Alphaproteobacteria</taxon>
        <taxon>Rhodobacterales</taxon>
        <taxon>Paracoccaceae</taxon>
        <taxon>Sedimentitalea</taxon>
    </lineage>
</organism>
<gene>
    <name evidence="2" type="ORF">JF290_01700</name>
</gene>
<dbReference type="EMBL" id="JAELVR010000001">
    <property type="protein sequence ID" value="MBJ6370227.1"/>
    <property type="molecule type" value="Genomic_DNA"/>
</dbReference>
<feature type="domain" description="Glyoxalase-like" evidence="1">
    <location>
        <begin position="4"/>
        <end position="174"/>
    </location>
</feature>
<dbReference type="RefSeq" id="WP_199022992.1">
    <property type="nucleotide sequence ID" value="NZ_JAELVR010000001.1"/>
</dbReference>
<dbReference type="Pfam" id="PF13468">
    <property type="entry name" value="Glyoxalase_3"/>
    <property type="match status" value="1"/>
</dbReference>
<accession>A0A8J7IS28</accession>
<protein>
    <submittedName>
        <fullName evidence="2">VOC family protein</fullName>
    </submittedName>
</protein>
<dbReference type="Proteomes" id="UP000619079">
    <property type="component" value="Unassembled WGS sequence"/>
</dbReference>
<proteinExistence type="predicted"/>
<dbReference type="InterPro" id="IPR025870">
    <property type="entry name" value="Glyoxalase-like_dom"/>
</dbReference>
<comment type="caution">
    <text evidence="2">The sequence shown here is derived from an EMBL/GenBank/DDBJ whole genome shotgun (WGS) entry which is preliminary data.</text>
</comment>
<dbReference type="AlphaFoldDB" id="A0A8J7IS28"/>
<dbReference type="Gene3D" id="3.10.180.10">
    <property type="entry name" value="2,3-Dihydroxybiphenyl 1,2-Dioxygenase, domain 1"/>
    <property type="match status" value="1"/>
</dbReference>
<keyword evidence="3" id="KW-1185">Reference proteome</keyword>
<evidence type="ECO:0000313" key="3">
    <source>
        <dbReference type="Proteomes" id="UP000619079"/>
    </source>
</evidence>
<reference evidence="2" key="1">
    <citation type="submission" date="2020-12" db="EMBL/GenBank/DDBJ databases">
        <title>Sedimentitalea sp. nov., isolated from sand in Incheon.</title>
        <authorList>
            <person name="Kim W."/>
        </authorList>
    </citation>
    <scope>NUCLEOTIDE SEQUENCE</scope>
    <source>
        <strain evidence="2">CAU 1593</strain>
    </source>
</reference>
<evidence type="ECO:0000259" key="1">
    <source>
        <dbReference type="Pfam" id="PF13468"/>
    </source>
</evidence>
<dbReference type="InterPro" id="IPR029068">
    <property type="entry name" value="Glyas_Bleomycin-R_OHBP_Dase"/>
</dbReference>
<name>A0A8J7IS28_9RHOB</name>
<evidence type="ECO:0000313" key="2">
    <source>
        <dbReference type="EMBL" id="MBJ6370227.1"/>
    </source>
</evidence>